<gene>
    <name evidence="6" type="ORF">M404DRAFT_1008614</name>
</gene>
<evidence type="ECO:0000259" key="5">
    <source>
        <dbReference type="Pfam" id="PF20147"/>
    </source>
</evidence>
<feature type="compositionally biased region" description="Low complexity" evidence="4">
    <location>
        <begin position="252"/>
        <end position="261"/>
    </location>
</feature>
<comment type="subcellular location">
    <subcellularLocation>
        <location evidence="1">Host cell</location>
    </subcellularLocation>
    <subcellularLocation>
        <location evidence="2">Secreted</location>
    </subcellularLocation>
</comment>
<dbReference type="Gene3D" id="1.10.510.10">
    <property type="entry name" value="Transferase(Phosphotransferase) domain 1"/>
    <property type="match status" value="1"/>
</dbReference>
<dbReference type="GO" id="GO:0005576">
    <property type="term" value="C:extracellular region"/>
    <property type="evidence" value="ECO:0007669"/>
    <property type="project" value="UniProtKB-SubCell"/>
</dbReference>
<feature type="region of interest" description="Disordered" evidence="4">
    <location>
        <begin position="247"/>
        <end position="281"/>
    </location>
</feature>
<dbReference type="Proteomes" id="UP000054217">
    <property type="component" value="Unassembled WGS sequence"/>
</dbReference>
<evidence type="ECO:0000256" key="4">
    <source>
        <dbReference type="SAM" id="MobiDB-lite"/>
    </source>
</evidence>
<feature type="compositionally biased region" description="Polar residues" evidence="4">
    <location>
        <begin position="262"/>
        <end position="271"/>
    </location>
</feature>
<dbReference type="EMBL" id="KN832117">
    <property type="protein sequence ID" value="KIN94039.1"/>
    <property type="molecule type" value="Genomic_DNA"/>
</dbReference>
<dbReference type="InterPro" id="IPR045379">
    <property type="entry name" value="Crinkler_N"/>
</dbReference>
<evidence type="ECO:0000256" key="2">
    <source>
        <dbReference type="ARBA" id="ARBA00004613"/>
    </source>
</evidence>
<dbReference type="Pfam" id="PF20147">
    <property type="entry name" value="Crinkler"/>
    <property type="match status" value="1"/>
</dbReference>
<evidence type="ECO:0000256" key="3">
    <source>
        <dbReference type="ARBA" id="ARBA00022525"/>
    </source>
</evidence>
<dbReference type="InParanoid" id="A0A0C3MYR4"/>
<feature type="domain" description="Crinkler effector protein N-terminal" evidence="5">
    <location>
        <begin position="6"/>
        <end position="106"/>
    </location>
</feature>
<sequence>MSDDFSLCCWVRGTPVAATFIITISGQKTIDTLRRELKESQPNAFRDVDTATMRLFKLKEPLPAPYKTNLGGVVLSKDGELLEMSGDEISEVFTAPPPKRHIHIIVDAPYPNICYWFRGTDASEEGRVRIQSHEDVTTFKQQIQDRHHSKLSYVPFACIKLFRIPEDDIQESIDQMDGGTALIGRRKIFECFADTPVLEDYCVVVQLSSPESINKRRAVARRPVMDARGPINEGDLIMVARNNFLRNRPKKSPSSSGQPSSFRNLQGNLNTRIPCGRPRNDEETIPATLLHPVFGRFLDGCQTVEVKAEDNDFIQKLANVMSDLHKDESVRIKEVNKVLETYGLNFNLGVKVKGTDYVMDGEMSLNDYRYVIAEFKNETAAAASEPYMQAVTYYLESTSQQALQTTGSTLPCFLLLLFGPYIVFAGAVWNLRPIVQVLSTPLALHYHSTDTHSQINAARHMAAFRKALRSLREYYEGLQPGPATTPMVFPYPTEFTFLDGSKKKQIFYYKKQGKDERKLVFFGALVEESGSEVPICIKFVRRYSREAHEHCAKLGFAPTLRGCETIPGGWFMVVMDDLQGYDTLDDVHNLPERTYSEITSKLATLHAAGFAHGDIRDTNIMVKRDDKTFMIIDFDWAGKIGEVTYPPYVNFVDVERPGGARDGMPILIDDDEWMLKRIILRHSSNMG</sequence>
<dbReference type="HOGENOM" id="CLU_013871_2_3_1"/>
<dbReference type="OrthoDB" id="4062651at2759"/>
<name>A0A0C3MYR4_PISTI</name>
<keyword evidence="3" id="KW-0964">Secreted</keyword>
<reference evidence="7" key="2">
    <citation type="submission" date="2015-01" db="EMBL/GenBank/DDBJ databases">
        <title>Evolutionary Origins and Diversification of the Mycorrhizal Mutualists.</title>
        <authorList>
            <consortium name="DOE Joint Genome Institute"/>
            <consortium name="Mycorrhizal Genomics Consortium"/>
            <person name="Kohler A."/>
            <person name="Kuo A."/>
            <person name="Nagy L.G."/>
            <person name="Floudas D."/>
            <person name="Copeland A."/>
            <person name="Barry K.W."/>
            <person name="Cichocki N."/>
            <person name="Veneault-Fourrey C."/>
            <person name="LaButti K."/>
            <person name="Lindquist E.A."/>
            <person name="Lipzen A."/>
            <person name="Lundell T."/>
            <person name="Morin E."/>
            <person name="Murat C."/>
            <person name="Riley R."/>
            <person name="Ohm R."/>
            <person name="Sun H."/>
            <person name="Tunlid A."/>
            <person name="Henrissat B."/>
            <person name="Grigoriev I.V."/>
            <person name="Hibbett D.S."/>
            <person name="Martin F."/>
        </authorList>
    </citation>
    <scope>NUCLEOTIDE SEQUENCE [LARGE SCALE GENOMIC DNA]</scope>
    <source>
        <strain evidence="7">Marx 270</strain>
    </source>
</reference>
<evidence type="ECO:0000313" key="6">
    <source>
        <dbReference type="EMBL" id="KIN94039.1"/>
    </source>
</evidence>
<dbReference type="AlphaFoldDB" id="A0A0C3MYR4"/>
<protein>
    <recommendedName>
        <fullName evidence="5">Crinkler effector protein N-terminal domain-containing protein</fullName>
    </recommendedName>
</protein>
<dbReference type="GO" id="GO:0043657">
    <property type="term" value="C:host cell"/>
    <property type="evidence" value="ECO:0007669"/>
    <property type="project" value="UniProtKB-SubCell"/>
</dbReference>
<keyword evidence="7" id="KW-1185">Reference proteome</keyword>
<organism evidence="6 7">
    <name type="scientific">Pisolithus tinctorius Marx 270</name>
    <dbReference type="NCBI Taxonomy" id="870435"/>
    <lineage>
        <taxon>Eukaryota</taxon>
        <taxon>Fungi</taxon>
        <taxon>Dikarya</taxon>
        <taxon>Basidiomycota</taxon>
        <taxon>Agaricomycotina</taxon>
        <taxon>Agaricomycetes</taxon>
        <taxon>Agaricomycetidae</taxon>
        <taxon>Boletales</taxon>
        <taxon>Sclerodermatineae</taxon>
        <taxon>Pisolithaceae</taxon>
        <taxon>Pisolithus</taxon>
    </lineage>
</organism>
<evidence type="ECO:0000256" key="1">
    <source>
        <dbReference type="ARBA" id="ARBA00004340"/>
    </source>
</evidence>
<accession>A0A0C3MYR4</accession>
<reference evidence="6 7" key="1">
    <citation type="submission" date="2014-04" db="EMBL/GenBank/DDBJ databases">
        <authorList>
            <consortium name="DOE Joint Genome Institute"/>
            <person name="Kuo A."/>
            <person name="Kohler A."/>
            <person name="Costa M.D."/>
            <person name="Nagy L.G."/>
            <person name="Floudas D."/>
            <person name="Copeland A."/>
            <person name="Barry K.W."/>
            <person name="Cichocki N."/>
            <person name="Veneault-Fourrey C."/>
            <person name="LaButti K."/>
            <person name="Lindquist E.A."/>
            <person name="Lipzen A."/>
            <person name="Lundell T."/>
            <person name="Morin E."/>
            <person name="Murat C."/>
            <person name="Sun H."/>
            <person name="Tunlid A."/>
            <person name="Henrissat B."/>
            <person name="Grigoriev I.V."/>
            <person name="Hibbett D.S."/>
            <person name="Martin F."/>
            <person name="Nordberg H.P."/>
            <person name="Cantor M.N."/>
            <person name="Hua S.X."/>
        </authorList>
    </citation>
    <scope>NUCLEOTIDE SEQUENCE [LARGE SCALE GENOMIC DNA]</scope>
    <source>
        <strain evidence="6 7">Marx 270</strain>
    </source>
</reference>
<evidence type="ECO:0000313" key="7">
    <source>
        <dbReference type="Proteomes" id="UP000054217"/>
    </source>
</evidence>
<proteinExistence type="predicted"/>
<dbReference type="SUPFAM" id="SSF56112">
    <property type="entry name" value="Protein kinase-like (PK-like)"/>
    <property type="match status" value="1"/>
</dbReference>
<dbReference type="InterPro" id="IPR011009">
    <property type="entry name" value="Kinase-like_dom_sf"/>
</dbReference>